<organism evidence="1 2">
    <name type="scientific">Scutellospora calospora</name>
    <dbReference type="NCBI Taxonomy" id="85575"/>
    <lineage>
        <taxon>Eukaryota</taxon>
        <taxon>Fungi</taxon>
        <taxon>Fungi incertae sedis</taxon>
        <taxon>Mucoromycota</taxon>
        <taxon>Glomeromycotina</taxon>
        <taxon>Glomeromycetes</taxon>
        <taxon>Diversisporales</taxon>
        <taxon>Gigasporaceae</taxon>
        <taxon>Scutellospora</taxon>
    </lineage>
</organism>
<reference evidence="1" key="1">
    <citation type="submission" date="2021-06" db="EMBL/GenBank/DDBJ databases">
        <authorList>
            <person name="Kallberg Y."/>
            <person name="Tangrot J."/>
            <person name="Rosling A."/>
        </authorList>
    </citation>
    <scope>NUCLEOTIDE SEQUENCE</scope>
    <source>
        <strain evidence="1">AU212A</strain>
    </source>
</reference>
<evidence type="ECO:0000313" key="2">
    <source>
        <dbReference type="Proteomes" id="UP000789860"/>
    </source>
</evidence>
<keyword evidence="2" id="KW-1185">Reference proteome</keyword>
<accession>A0ACA9M7E4</accession>
<proteinExistence type="predicted"/>
<comment type="caution">
    <text evidence="1">The sequence shown here is derived from an EMBL/GenBank/DDBJ whole genome shotgun (WGS) entry which is preliminary data.</text>
</comment>
<dbReference type="EMBL" id="CAJVPM010010438">
    <property type="protein sequence ID" value="CAG8572951.1"/>
    <property type="molecule type" value="Genomic_DNA"/>
</dbReference>
<evidence type="ECO:0000313" key="1">
    <source>
        <dbReference type="EMBL" id="CAG8572951.1"/>
    </source>
</evidence>
<feature type="non-terminal residue" evidence="1">
    <location>
        <position position="1"/>
    </location>
</feature>
<name>A0ACA9M7E4_9GLOM</name>
<dbReference type="Proteomes" id="UP000789860">
    <property type="component" value="Unassembled WGS sequence"/>
</dbReference>
<gene>
    <name evidence="1" type="ORF">SCALOS_LOCUS5913</name>
</gene>
<protein>
    <submittedName>
        <fullName evidence="1">8424_t:CDS:1</fullName>
    </submittedName>
</protein>
<sequence>AQTYASHFEMDVYLVNFFLSGHKPPSVLDDILEEIIIINVEHNRAPPTKTLINGVEECLLNVGYNIIGEGL</sequence>